<name>A0ABV8HET0_9ACTN</name>
<evidence type="ECO:0000256" key="9">
    <source>
        <dbReference type="ARBA" id="ARBA00030169"/>
    </source>
</evidence>
<dbReference type="CDD" id="cd16841">
    <property type="entry name" value="RraA_family"/>
    <property type="match status" value="1"/>
</dbReference>
<comment type="subunit">
    <text evidence="4">Homotrimer.</text>
</comment>
<evidence type="ECO:0000256" key="10">
    <source>
        <dbReference type="ARBA" id="ARBA00032305"/>
    </source>
</evidence>
<dbReference type="PANTHER" id="PTHR33254">
    <property type="entry name" value="4-HYDROXY-4-METHYL-2-OXOGLUTARATE ALDOLASE 3-RELATED"/>
    <property type="match status" value="1"/>
</dbReference>
<evidence type="ECO:0000256" key="6">
    <source>
        <dbReference type="ARBA" id="ARBA00012947"/>
    </source>
</evidence>
<sequence length="211" mass="21739">MTTVASQDFDSAAFLRLGTATLYEASKLNCFLPPRIRPVWAGAAVVGRALPVTTGPADNLPLHIALELARPGDVLVVDGRQEACGYWGEVLSAAAAARGVLGLVIDGGVRDTDQLRERGFPVFSSSVAVRTTVKDDAGTVGDPITLGGVPVARGDLVVADADGVVVIPRLSADAVLAAGLAREAAEAGYLSRIAEGELTLDIYGFRPAGTD</sequence>
<dbReference type="NCBIfam" id="NF006731">
    <property type="entry name" value="PRK09262.1"/>
    <property type="match status" value="1"/>
</dbReference>
<evidence type="ECO:0000256" key="5">
    <source>
        <dbReference type="ARBA" id="ARBA00012213"/>
    </source>
</evidence>
<gene>
    <name evidence="12" type="ORF">ACFO3J_00510</name>
</gene>
<accession>A0ABV8HET0</accession>
<dbReference type="SUPFAM" id="SSF89562">
    <property type="entry name" value="RraA-like"/>
    <property type="match status" value="1"/>
</dbReference>
<comment type="catalytic activity">
    <reaction evidence="1">
        <text>4-hydroxy-4-methyl-2-oxoglutarate = 2 pyruvate</text>
        <dbReference type="Rhea" id="RHEA:22748"/>
        <dbReference type="ChEBI" id="CHEBI:15361"/>
        <dbReference type="ChEBI" id="CHEBI:58276"/>
        <dbReference type="EC" id="4.1.3.17"/>
    </reaction>
</comment>
<keyword evidence="13" id="KW-1185">Reference proteome</keyword>
<comment type="catalytic activity">
    <reaction evidence="11">
        <text>oxaloacetate + H(+) = pyruvate + CO2</text>
        <dbReference type="Rhea" id="RHEA:15641"/>
        <dbReference type="ChEBI" id="CHEBI:15361"/>
        <dbReference type="ChEBI" id="CHEBI:15378"/>
        <dbReference type="ChEBI" id="CHEBI:16452"/>
        <dbReference type="ChEBI" id="CHEBI:16526"/>
        <dbReference type="EC" id="4.1.1.112"/>
    </reaction>
</comment>
<dbReference type="Proteomes" id="UP001595765">
    <property type="component" value="Unassembled WGS sequence"/>
</dbReference>
<dbReference type="EC" id="4.1.3.17" evidence="5"/>
<dbReference type="Pfam" id="PF03737">
    <property type="entry name" value="RraA-like"/>
    <property type="match status" value="1"/>
</dbReference>
<dbReference type="EMBL" id="JBHSBB010000001">
    <property type="protein sequence ID" value="MFC4029946.1"/>
    <property type="molecule type" value="Genomic_DNA"/>
</dbReference>
<evidence type="ECO:0000256" key="7">
    <source>
        <dbReference type="ARBA" id="ARBA00016549"/>
    </source>
</evidence>
<protein>
    <recommendedName>
        <fullName evidence="7">Putative 4-hydroxy-4-methyl-2-oxoglutarate aldolase</fullName>
        <ecNumber evidence="6">4.1.1.112</ecNumber>
        <ecNumber evidence="5">4.1.3.17</ecNumber>
    </recommendedName>
    <alternativeName>
        <fullName evidence="10">Oxaloacetate decarboxylase</fullName>
    </alternativeName>
    <alternativeName>
        <fullName evidence="9">RraA-like protein</fullName>
    </alternativeName>
</protein>
<comment type="similarity">
    <text evidence="3">Belongs to the class II aldolase/RraA-like family.</text>
</comment>
<organism evidence="12 13">
    <name type="scientific">Streptomyces polygonati</name>
    <dbReference type="NCBI Taxonomy" id="1617087"/>
    <lineage>
        <taxon>Bacteria</taxon>
        <taxon>Bacillati</taxon>
        <taxon>Actinomycetota</taxon>
        <taxon>Actinomycetes</taxon>
        <taxon>Kitasatosporales</taxon>
        <taxon>Streptomycetaceae</taxon>
        <taxon>Streptomyces</taxon>
    </lineage>
</organism>
<evidence type="ECO:0000256" key="2">
    <source>
        <dbReference type="ARBA" id="ARBA00001968"/>
    </source>
</evidence>
<comment type="cofactor">
    <cofactor evidence="2">
        <name>a divalent metal cation</name>
        <dbReference type="ChEBI" id="CHEBI:60240"/>
    </cofactor>
</comment>
<proteinExistence type="inferred from homology"/>
<evidence type="ECO:0000256" key="8">
    <source>
        <dbReference type="ARBA" id="ARBA00025046"/>
    </source>
</evidence>
<comment type="function">
    <text evidence="8">Catalyzes the aldol cleavage of 4-hydroxy-4-methyl-2-oxoglutarate (HMG) into 2 molecules of pyruvate. Also contains a secondary oxaloacetate (OAA) decarboxylase activity due to the common pyruvate enolate transition state formed following C-C bond cleavage in the retro-aldol and decarboxylation reactions.</text>
</comment>
<dbReference type="RefSeq" id="WP_386424641.1">
    <property type="nucleotide sequence ID" value="NZ_JBHSBB010000001.1"/>
</dbReference>
<dbReference type="Gene3D" id="3.50.30.40">
    <property type="entry name" value="Ribonuclease E inhibitor RraA/RraA-like"/>
    <property type="match status" value="1"/>
</dbReference>
<dbReference type="InterPro" id="IPR005493">
    <property type="entry name" value="RraA/RraA-like"/>
</dbReference>
<evidence type="ECO:0000313" key="13">
    <source>
        <dbReference type="Proteomes" id="UP001595765"/>
    </source>
</evidence>
<evidence type="ECO:0000256" key="1">
    <source>
        <dbReference type="ARBA" id="ARBA00001342"/>
    </source>
</evidence>
<evidence type="ECO:0000256" key="11">
    <source>
        <dbReference type="ARBA" id="ARBA00047973"/>
    </source>
</evidence>
<reference evidence="13" key="1">
    <citation type="journal article" date="2019" name="Int. J. Syst. Evol. Microbiol.">
        <title>The Global Catalogue of Microorganisms (GCM) 10K type strain sequencing project: providing services to taxonomists for standard genome sequencing and annotation.</title>
        <authorList>
            <consortium name="The Broad Institute Genomics Platform"/>
            <consortium name="The Broad Institute Genome Sequencing Center for Infectious Disease"/>
            <person name="Wu L."/>
            <person name="Ma J."/>
        </authorList>
    </citation>
    <scope>NUCLEOTIDE SEQUENCE [LARGE SCALE GENOMIC DNA]</scope>
    <source>
        <strain evidence="13">CGMCC 4.7237</strain>
    </source>
</reference>
<dbReference type="InterPro" id="IPR036704">
    <property type="entry name" value="RraA/RraA-like_sf"/>
</dbReference>
<dbReference type="EC" id="4.1.1.112" evidence="6"/>
<comment type="caution">
    <text evidence="12">The sequence shown here is derived from an EMBL/GenBank/DDBJ whole genome shotgun (WGS) entry which is preliminary data.</text>
</comment>
<evidence type="ECO:0000313" key="12">
    <source>
        <dbReference type="EMBL" id="MFC4029946.1"/>
    </source>
</evidence>
<evidence type="ECO:0000256" key="3">
    <source>
        <dbReference type="ARBA" id="ARBA00008621"/>
    </source>
</evidence>
<evidence type="ECO:0000256" key="4">
    <source>
        <dbReference type="ARBA" id="ARBA00011233"/>
    </source>
</evidence>
<dbReference type="PANTHER" id="PTHR33254:SF16">
    <property type="entry name" value="BLR3842 PROTEIN"/>
    <property type="match status" value="1"/>
</dbReference>